<dbReference type="SMR" id="L1JE68"/>
<dbReference type="InterPro" id="IPR011332">
    <property type="entry name" value="Ribosomal_zn-bd"/>
</dbReference>
<evidence type="ECO:0000256" key="1">
    <source>
        <dbReference type="ARBA" id="ARBA00009364"/>
    </source>
</evidence>
<gene>
    <name evidence="6" type="primary">RPL36Ae_1</name>
    <name evidence="6" type="ORF">GUITHDRAFT_152355</name>
</gene>
<dbReference type="Proteomes" id="UP000011087">
    <property type="component" value="Unassembled WGS sequence"/>
</dbReference>
<dbReference type="OrthoDB" id="1377995at2759"/>
<dbReference type="Gene3D" id="3.10.450.80">
    <property type="match status" value="1"/>
</dbReference>
<keyword evidence="8" id="KW-1185">Reference proteome</keyword>
<name>L1JE68_GUITC</name>
<dbReference type="GO" id="GO:0005840">
    <property type="term" value="C:ribosome"/>
    <property type="evidence" value="ECO:0007669"/>
    <property type="project" value="UniProtKB-KW"/>
</dbReference>
<evidence type="ECO:0000256" key="5">
    <source>
        <dbReference type="SAM" id="SignalP"/>
    </source>
</evidence>
<dbReference type="EnsemblProtists" id="EKX46434">
    <property type="protein sequence ID" value="EKX46434"/>
    <property type="gene ID" value="GUITHDRAFT_152355"/>
</dbReference>
<dbReference type="SUPFAM" id="SSF57829">
    <property type="entry name" value="Zn-binding ribosomal proteins"/>
    <property type="match status" value="1"/>
</dbReference>
<feature type="chain" id="PRO_5008771231" evidence="5">
    <location>
        <begin position="28"/>
        <end position="140"/>
    </location>
</feature>
<dbReference type="PROSITE" id="PS01172">
    <property type="entry name" value="RIBOSOMAL_L44E"/>
    <property type="match status" value="1"/>
</dbReference>
<sequence>MLWMFSRSLLPFARFFLLLSVLTKAAARGRTEKMVNFPKELKSYCKHKDCKNHQKWKVTQYKKGKDSLYAQGKRRYDRKQSGFGGQTKPVFHKKAKVTKKITLKMKCEKCSMLKMKNIGRCKHFELGAEKKKKGPTIHGR</sequence>
<keyword evidence="5" id="KW-0732">Signal</keyword>
<proteinExistence type="inferred from homology"/>
<dbReference type="EMBL" id="JH992994">
    <property type="protein sequence ID" value="EKX46434.1"/>
    <property type="molecule type" value="Genomic_DNA"/>
</dbReference>
<evidence type="ECO:0000256" key="2">
    <source>
        <dbReference type="ARBA" id="ARBA00022980"/>
    </source>
</evidence>
<comment type="similarity">
    <text evidence="1 4">Belongs to the eukaryotic ribosomal protein eL42 family.</text>
</comment>
<dbReference type="GO" id="GO:0006412">
    <property type="term" value="P:translation"/>
    <property type="evidence" value="ECO:0007669"/>
    <property type="project" value="InterPro"/>
</dbReference>
<reference evidence="8" key="2">
    <citation type="submission" date="2012-11" db="EMBL/GenBank/DDBJ databases">
        <authorList>
            <person name="Kuo A."/>
            <person name="Curtis B.A."/>
            <person name="Tanifuji G."/>
            <person name="Burki F."/>
            <person name="Gruber A."/>
            <person name="Irimia M."/>
            <person name="Maruyama S."/>
            <person name="Arias M.C."/>
            <person name="Ball S.G."/>
            <person name="Gile G.H."/>
            <person name="Hirakawa Y."/>
            <person name="Hopkins J.F."/>
            <person name="Rensing S.A."/>
            <person name="Schmutz J."/>
            <person name="Symeonidi A."/>
            <person name="Elias M."/>
            <person name="Eveleigh R.J."/>
            <person name="Herman E.K."/>
            <person name="Klute M.J."/>
            <person name="Nakayama T."/>
            <person name="Obornik M."/>
            <person name="Reyes-Prieto A."/>
            <person name="Armbrust E.V."/>
            <person name="Aves S.J."/>
            <person name="Beiko R.G."/>
            <person name="Coutinho P."/>
            <person name="Dacks J.B."/>
            <person name="Durnford D.G."/>
            <person name="Fast N.M."/>
            <person name="Green B.R."/>
            <person name="Grisdale C."/>
            <person name="Hempe F."/>
            <person name="Henrissat B."/>
            <person name="Hoppner M.P."/>
            <person name="Ishida K.-I."/>
            <person name="Kim E."/>
            <person name="Koreny L."/>
            <person name="Kroth P.G."/>
            <person name="Liu Y."/>
            <person name="Malik S.-B."/>
            <person name="Maier U.G."/>
            <person name="McRose D."/>
            <person name="Mock T."/>
            <person name="Neilson J.A."/>
            <person name="Onodera N.T."/>
            <person name="Poole A.M."/>
            <person name="Pritham E.J."/>
            <person name="Richards T.A."/>
            <person name="Rocap G."/>
            <person name="Roy S.W."/>
            <person name="Sarai C."/>
            <person name="Schaack S."/>
            <person name="Shirato S."/>
            <person name="Slamovits C.H."/>
            <person name="Spencer D.F."/>
            <person name="Suzuki S."/>
            <person name="Worden A.Z."/>
            <person name="Zauner S."/>
            <person name="Barry K."/>
            <person name="Bell C."/>
            <person name="Bharti A.K."/>
            <person name="Crow J.A."/>
            <person name="Grimwood J."/>
            <person name="Kramer R."/>
            <person name="Lindquist E."/>
            <person name="Lucas S."/>
            <person name="Salamov A."/>
            <person name="McFadden G.I."/>
            <person name="Lane C.E."/>
            <person name="Keeling P.J."/>
            <person name="Gray M.W."/>
            <person name="Grigoriev I.V."/>
            <person name="Archibald J.M."/>
        </authorList>
    </citation>
    <scope>NUCLEOTIDE SEQUENCE</scope>
    <source>
        <strain evidence="8">CCMP2712</strain>
    </source>
</reference>
<dbReference type="FunFam" id="3.10.450.80:FF:000001">
    <property type="entry name" value="60S ribosomal protein L44"/>
    <property type="match status" value="1"/>
</dbReference>
<dbReference type="PANTHER" id="PTHR10369">
    <property type="entry name" value="60S RIBOSOMAL PROTEIN L36A/L44"/>
    <property type="match status" value="1"/>
</dbReference>
<keyword evidence="3 4" id="KW-0687">Ribonucleoprotein</keyword>
<evidence type="ECO:0000313" key="7">
    <source>
        <dbReference type="EnsemblProtists" id="EKX46434"/>
    </source>
</evidence>
<dbReference type="KEGG" id="gtt:GUITHDRAFT_152355"/>
<dbReference type="InterPro" id="IPR053708">
    <property type="entry name" value="Ribosomal_LSU_eL42"/>
</dbReference>
<dbReference type="Pfam" id="PF00935">
    <property type="entry name" value="Ribosomal_L44"/>
    <property type="match status" value="1"/>
</dbReference>
<dbReference type="RefSeq" id="XP_005833414.1">
    <property type="nucleotide sequence ID" value="XM_005833357.1"/>
</dbReference>
<accession>L1JE68</accession>
<organism evidence="6">
    <name type="scientific">Guillardia theta (strain CCMP2712)</name>
    <name type="common">Cryptophyte</name>
    <dbReference type="NCBI Taxonomy" id="905079"/>
    <lineage>
        <taxon>Eukaryota</taxon>
        <taxon>Cryptophyceae</taxon>
        <taxon>Pyrenomonadales</taxon>
        <taxon>Geminigeraceae</taxon>
        <taxon>Guillardia</taxon>
    </lineage>
</organism>
<evidence type="ECO:0000313" key="8">
    <source>
        <dbReference type="Proteomes" id="UP000011087"/>
    </source>
</evidence>
<dbReference type="PaxDb" id="55529-EKX46434"/>
<dbReference type="InterPro" id="IPR000552">
    <property type="entry name" value="Ribosomal_eL44"/>
</dbReference>
<keyword evidence="2 4" id="KW-0689">Ribosomal protein</keyword>
<protein>
    <submittedName>
        <fullName evidence="6">Large subunit ribosomal protein L36e_1, cytoplasmic</fullName>
    </submittedName>
</protein>
<dbReference type="GO" id="GO:1990904">
    <property type="term" value="C:ribonucleoprotein complex"/>
    <property type="evidence" value="ECO:0007669"/>
    <property type="project" value="UniProtKB-KW"/>
</dbReference>
<dbReference type="eggNOG" id="KOG3464">
    <property type="taxonomic scope" value="Eukaryota"/>
</dbReference>
<dbReference type="STRING" id="905079.L1JE68"/>
<evidence type="ECO:0000256" key="3">
    <source>
        <dbReference type="ARBA" id="ARBA00023274"/>
    </source>
</evidence>
<dbReference type="HOGENOM" id="CLU_114645_2_0_1"/>
<dbReference type="OMA" id="CKKHTIH"/>
<evidence type="ECO:0000313" key="6">
    <source>
        <dbReference type="EMBL" id="EKX46434.1"/>
    </source>
</evidence>
<feature type="signal peptide" evidence="5">
    <location>
        <begin position="1"/>
        <end position="27"/>
    </location>
</feature>
<dbReference type="GeneID" id="17303138"/>
<dbReference type="AlphaFoldDB" id="L1JE68"/>
<reference evidence="7" key="3">
    <citation type="submission" date="2016-03" db="UniProtKB">
        <authorList>
            <consortium name="EnsemblProtists"/>
        </authorList>
    </citation>
    <scope>IDENTIFICATION</scope>
</reference>
<reference evidence="6 8" key="1">
    <citation type="journal article" date="2012" name="Nature">
        <title>Algal genomes reveal evolutionary mosaicism and the fate of nucleomorphs.</title>
        <authorList>
            <consortium name="DOE Joint Genome Institute"/>
            <person name="Curtis B.A."/>
            <person name="Tanifuji G."/>
            <person name="Burki F."/>
            <person name="Gruber A."/>
            <person name="Irimia M."/>
            <person name="Maruyama S."/>
            <person name="Arias M.C."/>
            <person name="Ball S.G."/>
            <person name="Gile G.H."/>
            <person name="Hirakawa Y."/>
            <person name="Hopkins J.F."/>
            <person name="Kuo A."/>
            <person name="Rensing S.A."/>
            <person name="Schmutz J."/>
            <person name="Symeonidi A."/>
            <person name="Elias M."/>
            <person name="Eveleigh R.J."/>
            <person name="Herman E.K."/>
            <person name="Klute M.J."/>
            <person name="Nakayama T."/>
            <person name="Obornik M."/>
            <person name="Reyes-Prieto A."/>
            <person name="Armbrust E.V."/>
            <person name="Aves S.J."/>
            <person name="Beiko R.G."/>
            <person name="Coutinho P."/>
            <person name="Dacks J.B."/>
            <person name="Durnford D.G."/>
            <person name="Fast N.M."/>
            <person name="Green B.R."/>
            <person name="Grisdale C.J."/>
            <person name="Hempel F."/>
            <person name="Henrissat B."/>
            <person name="Hoppner M.P."/>
            <person name="Ishida K."/>
            <person name="Kim E."/>
            <person name="Koreny L."/>
            <person name="Kroth P.G."/>
            <person name="Liu Y."/>
            <person name="Malik S.B."/>
            <person name="Maier U.G."/>
            <person name="McRose D."/>
            <person name="Mock T."/>
            <person name="Neilson J.A."/>
            <person name="Onodera N.T."/>
            <person name="Poole A.M."/>
            <person name="Pritham E.J."/>
            <person name="Richards T.A."/>
            <person name="Rocap G."/>
            <person name="Roy S.W."/>
            <person name="Sarai C."/>
            <person name="Schaack S."/>
            <person name="Shirato S."/>
            <person name="Slamovits C.H."/>
            <person name="Spencer D.F."/>
            <person name="Suzuki S."/>
            <person name="Worden A.Z."/>
            <person name="Zauner S."/>
            <person name="Barry K."/>
            <person name="Bell C."/>
            <person name="Bharti A.K."/>
            <person name="Crow J.A."/>
            <person name="Grimwood J."/>
            <person name="Kramer R."/>
            <person name="Lindquist E."/>
            <person name="Lucas S."/>
            <person name="Salamov A."/>
            <person name="McFadden G.I."/>
            <person name="Lane C.E."/>
            <person name="Keeling P.J."/>
            <person name="Gray M.W."/>
            <person name="Grigoriev I.V."/>
            <person name="Archibald J.M."/>
        </authorList>
    </citation>
    <scope>NUCLEOTIDE SEQUENCE</scope>
    <source>
        <strain evidence="6 8">CCMP2712</strain>
    </source>
</reference>
<evidence type="ECO:0000256" key="4">
    <source>
        <dbReference type="RuleBase" id="RU000666"/>
    </source>
</evidence>
<dbReference type="GO" id="GO:0003735">
    <property type="term" value="F:structural constituent of ribosome"/>
    <property type="evidence" value="ECO:0007669"/>
    <property type="project" value="InterPro"/>
</dbReference>